<dbReference type="InParanoid" id="A0A7M7NML5"/>
<dbReference type="Proteomes" id="UP000007110">
    <property type="component" value="Unassembled WGS sequence"/>
</dbReference>
<dbReference type="PANTHER" id="PTHR21581:SF6">
    <property type="entry name" value="TRAFFICKING PROTEIN PARTICLE COMPLEX SUBUNIT 12"/>
    <property type="match status" value="1"/>
</dbReference>
<dbReference type="InterPro" id="IPR019734">
    <property type="entry name" value="TPR_rpt"/>
</dbReference>
<evidence type="ECO:0008006" key="5">
    <source>
        <dbReference type="Google" id="ProtNLM"/>
    </source>
</evidence>
<dbReference type="GO" id="GO:0005794">
    <property type="term" value="C:Golgi apparatus"/>
    <property type="evidence" value="ECO:0000318"/>
    <property type="project" value="GO_Central"/>
</dbReference>
<feature type="compositionally biased region" description="Polar residues" evidence="2">
    <location>
        <begin position="200"/>
        <end position="212"/>
    </location>
</feature>
<dbReference type="FunCoup" id="A0A7M7NML5">
    <property type="interactions" value="938"/>
</dbReference>
<feature type="region of interest" description="Disordered" evidence="2">
    <location>
        <begin position="197"/>
        <end position="286"/>
    </location>
</feature>
<dbReference type="KEGG" id="spu:115918533"/>
<feature type="compositionally biased region" description="Polar residues" evidence="2">
    <location>
        <begin position="345"/>
        <end position="381"/>
    </location>
</feature>
<dbReference type="GO" id="GO:0030008">
    <property type="term" value="C:TRAPP complex"/>
    <property type="evidence" value="ECO:0000318"/>
    <property type="project" value="GO_Central"/>
</dbReference>
<keyword evidence="1" id="KW-0802">TPR repeat</keyword>
<evidence type="ECO:0000313" key="3">
    <source>
        <dbReference type="EnsemblMetazoa" id="XP_030837875"/>
    </source>
</evidence>
<evidence type="ECO:0000313" key="4">
    <source>
        <dbReference type="Proteomes" id="UP000007110"/>
    </source>
</evidence>
<feature type="compositionally biased region" description="Polar residues" evidence="2">
    <location>
        <begin position="390"/>
        <end position="402"/>
    </location>
</feature>
<feature type="repeat" description="TPR" evidence="1">
    <location>
        <begin position="674"/>
        <end position="707"/>
    </location>
</feature>
<name>A0A7M7NML5_STRPU</name>
<accession>A0A7M7NML5</accession>
<dbReference type="PANTHER" id="PTHR21581">
    <property type="entry name" value="D-ALANYL-D-ALANINE CARBOXYPEPTIDASE"/>
    <property type="match status" value="1"/>
</dbReference>
<dbReference type="GeneID" id="115918533"/>
<dbReference type="OrthoDB" id="428342at2759"/>
<feature type="region of interest" description="Disordered" evidence="2">
    <location>
        <begin position="315"/>
        <end position="422"/>
    </location>
</feature>
<feature type="repeat" description="TPR" evidence="1">
    <location>
        <begin position="750"/>
        <end position="783"/>
    </location>
</feature>
<keyword evidence="4" id="KW-1185">Reference proteome</keyword>
<feature type="compositionally biased region" description="Polar residues" evidence="2">
    <location>
        <begin position="221"/>
        <end position="236"/>
    </location>
</feature>
<proteinExistence type="predicted"/>
<feature type="compositionally biased region" description="Polar residues" evidence="2">
    <location>
        <begin position="88"/>
        <end position="101"/>
    </location>
</feature>
<dbReference type="Gene3D" id="1.25.40.10">
    <property type="entry name" value="Tetratricopeptide repeat domain"/>
    <property type="match status" value="1"/>
</dbReference>
<dbReference type="EnsemblMetazoa" id="XM_030982015">
    <property type="protein sequence ID" value="XP_030837875"/>
    <property type="gene ID" value="LOC115918533"/>
</dbReference>
<dbReference type="SMART" id="SM00028">
    <property type="entry name" value="TPR"/>
    <property type="match status" value="3"/>
</dbReference>
<feature type="region of interest" description="Disordered" evidence="2">
    <location>
        <begin position="44"/>
        <end position="123"/>
    </location>
</feature>
<dbReference type="AlphaFoldDB" id="A0A7M7NML5"/>
<dbReference type="SUPFAM" id="SSF48452">
    <property type="entry name" value="TPR-like"/>
    <property type="match status" value="1"/>
</dbReference>
<reference evidence="3" key="2">
    <citation type="submission" date="2021-01" db="UniProtKB">
        <authorList>
            <consortium name="EnsemblMetazoa"/>
        </authorList>
    </citation>
    <scope>IDENTIFICATION</scope>
</reference>
<protein>
    <recommendedName>
        <fullName evidence="5">Trafficking protein particle complex subunit 12</fullName>
    </recommendedName>
</protein>
<sequence length="865" mass="94303">MRPSEPAVVCWQTDFSIVTPIFCFEQSAWFVLHTWYRMAGTEKTTSEGDASNADPKPFDASLFFQSEAEKPSSPSFPSESPFMEKPSDTLQSTMEQSSDKTGGSGEEARENDQSGPLVKDTQPSVTSFFTKDQSLIQSSGSFFDSFASAVGDENDLFSTPPSSVGATPVSPEGRGGFMEDPLGISAEVSMNAAEEVAGVNSETVSIDSTNLLTEEDAKMGSGSNMDTMSMDSTNLLSEEDKDDQSVDQGNESFEAKNDLVEEDGEMETAKGALETTISLESPEAETTVIEEGINDAAAESNNGDKDEPVAVASAVVKPPETVPDLPKDDADSSLDVNDKVAVPDTQVTTPNKSTTIESQGPSSPPLSVTSQEDTVTDSSDSLGVPPALMSSFSAPSGLTNPNPVRPHVPFQSSASQEDDDDPFVEALRTSESDRRHDAWIPSEATQKILVNRSIALQGSEYVIRDQLTMPGIIAEEPQGDPIKELVQRYMGEQESAKRSVLTVNQVTRDEHGLKRLLDAGCLRAAVDLTGLLLTSGAQGKGQAGMPSRHTPHLMQVWFTRISVLMKLQQFTAAEQELDAFGNMDKPDLFYGYYPDLYPGRQGSMVPFSFRLIHAELAMYVGKHQLCLDRLSAILSVCHKIVKNLQDGKSEYGQSVELAEENRKASLDLWESRQIRVLHSVGNCLVSMKEYMQAVNVFKSLVVKEPENEINILCGIARVYLQLGDLKSAQDVYSEIEKKIPAGGSSPGKQARIHINRGFLKVAQNQYAEAYKHFNEGLKIEPTNFMAINNVSVCCLYLGKLKESLSLLENLVNKDSSEFLDESLIFNLCTLYELESSKSTVKKQNLLGLVSKHKGDGFNVSCLKMP</sequence>
<dbReference type="InterPro" id="IPR011990">
    <property type="entry name" value="TPR-like_helical_dom_sf"/>
</dbReference>
<feature type="compositionally biased region" description="Low complexity" evidence="2">
    <location>
        <begin position="71"/>
        <end position="84"/>
    </location>
</feature>
<dbReference type="RefSeq" id="XP_030837875.1">
    <property type="nucleotide sequence ID" value="XM_030982015.1"/>
</dbReference>
<feature type="region of interest" description="Disordered" evidence="2">
    <location>
        <begin position="158"/>
        <end position="181"/>
    </location>
</feature>
<evidence type="ECO:0000256" key="2">
    <source>
        <dbReference type="SAM" id="MobiDB-lite"/>
    </source>
</evidence>
<dbReference type="OMA" id="MWTERGA"/>
<reference evidence="4" key="1">
    <citation type="submission" date="2015-02" db="EMBL/GenBank/DDBJ databases">
        <title>Genome sequencing for Strongylocentrotus purpuratus.</title>
        <authorList>
            <person name="Murali S."/>
            <person name="Liu Y."/>
            <person name="Vee V."/>
            <person name="English A."/>
            <person name="Wang M."/>
            <person name="Skinner E."/>
            <person name="Han Y."/>
            <person name="Muzny D.M."/>
            <person name="Worley K.C."/>
            <person name="Gibbs R.A."/>
        </authorList>
    </citation>
    <scope>NUCLEOTIDE SEQUENCE</scope>
</reference>
<evidence type="ECO:0000256" key="1">
    <source>
        <dbReference type="PROSITE-ProRule" id="PRU00339"/>
    </source>
</evidence>
<dbReference type="PROSITE" id="PS50005">
    <property type="entry name" value="TPR"/>
    <property type="match status" value="2"/>
</dbReference>
<organism evidence="3 4">
    <name type="scientific">Strongylocentrotus purpuratus</name>
    <name type="common">Purple sea urchin</name>
    <dbReference type="NCBI Taxonomy" id="7668"/>
    <lineage>
        <taxon>Eukaryota</taxon>
        <taxon>Metazoa</taxon>
        <taxon>Echinodermata</taxon>
        <taxon>Eleutherozoa</taxon>
        <taxon>Echinozoa</taxon>
        <taxon>Echinoidea</taxon>
        <taxon>Euechinoidea</taxon>
        <taxon>Echinacea</taxon>
        <taxon>Camarodonta</taxon>
        <taxon>Echinidea</taxon>
        <taxon>Strongylocentrotidae</taxon>
        <taxon>Strongylocentrotus</taxon>
    </lineage>
</organism>